<dbReference type="OrthoDB" id="434986at2759"/>
<dbReference type="Gramene" id="PUZ44909">
    <property type="protein sequence ID" value="PUZ44909"/>
    <property type="gene ID" value="GQ55_8G174300"/>
</dbReference>
<dbReference type="Proteomes" id="UP000244336">
    <property type="component" value="Chromosome 8"/>
</dbReference>
<dbReference type="AlphaFoldDB" id="A0A2T7CNH7"/>
<accession>A0A2T7CNH7</accession>
<keyword evidence="2" id="KW-1185">Reference proteome</keyword>
<proteinExistence type="predicted"/>
<reference evidence="1 2" key="1">
    <citation type="submission" date="2018-04" db="EMBL/GenBank/DDBJ databases">
        <title>WGS assembly of Panicum hallii var. hallii HAL2.</title>
        <authorList>
            <person name="Lovell J."/>
            <person name="Jenkins J."/>
            <person name="Lowry D."/>
            <person name="Mamidi S."/>
            <person name="Sreedasyam A."/>
            <person name="Weng X."/>
            <person name="Barry K."/>
            <person name="Bonette J."/>
            <person name="Campitelli B."/>
            <person name="Daum C."/>
            <person name="Gordon S."/>
            <person name="Gould B."/>
            <person name="Lipzen A."/>
            <person name="MacQueen A."/>
            <person name="Palacio-Mejia J."/>
            <person name="Plott C."/>
            <person name="Shakirov E."/>
            <person name="Shu S."/>
            <person name="Yoshinaga Y."/>
            <person name="Zane M."/>
            <person name="Rokhsar D."/>
            <person name="Grimwood J."/>
            <person name="Schmutz J."/>
            <person name="Juenger T."/>
        </authorList>
    </citation>
    <scope>NUCLEOTIDE SEQUENCE [LARGE SCALE GENOMIC DNA]</scope>
    <source>
        <strain evidence="2">cv. HAL2</strain>
    </source>
</reference>
<gene>
    <name evidence="1" type="ORF">GQ55_8G174300</name>
</gene>
<evidence type="ECO:0000313" key="1">
    <source>
        <dbReference type="EMBL" id="PUZ44909.1"/>
    </source>
</evidence>
<protein>
    <submittedName>
        <fullName evidence="1">Uncharacterized protein</fullName>
    </submittedName>
</protein>
<evidence type="ECO:0000313" key="2">
    <source>
        <dbReference type="Proteomes" id="UP000244336"/>
    </source>
</evidence>
<organism evidence="1 2">
    <name type="scientific">Panicum hallii var. hallii</name>
    <dbReference type="NCBI Taxonomy" id="1504633"/>
    <lineage>
        <taxon>Eukaryota</taxon>
        <taxon>Viridiplantae</taxon>
        <taxon>Streptophyta</taxon>
        <taxon>Embryophyta</taxon>
        <taxon>Tracheophyta</taxon>
        <taxon>Spermatophyta</taxon>
        <taxon>Magnoliopsida</taxon>
        <taxon>Liliopsida</taxon>
        <taxon>Poales</taxon>
        <taxon>Poaceae</taxon>
        <taxon>PACMAD clade</taxon>
        <taxon>Panicoideae</taxon>
        <taxon>Panicodae</taxon>
        <taxon>Paniceae</taxon>
        <taxon>Panicinae</taxon>
        <taxon>Panicum</taxon>
        <taxon>Panicum sect. Panicum</taxon>
    </lineage>
</organism>
<sequence>MYTINLCSRITPIILRSFASEKCNELAMHFHMIFLTAELSIHMHCPIVNIGLYNNNPIKTTHNCQHRNRNTHNQQQQITARDANGFLNTF</sequence>
<name>A0A2T7CNH7_9POAL</name>
<dbReference type="EMBL" id="CM009756">
    <property type="protein sequence ID" value="PUZ44909.1"/>
    <property type="molecule type" value="Genomic_DNA"/>
</dbReference>